<dbReference type="GeneID" id="24440555"/>
<keyword evidence="2" id="KW-1185">Reference proteome</keyword>
<organism evidence="1 2">
    <name type="scientific">Tetrahymena thermophila (strain SB210)</name>
    <dbReference type="NCBI Taxonomy" id="312017"/>
    <lineage>
        <taxon>Eukaryota</taxon>
        <taxon>Sar</taxon>
        <taxon>Alveolata</taxon>
        <taxon>Ciliophora</taxon>
        <taxon>Intramacronucleata</taxon>
        <taxon>Oligohymenophorea</taxon>
        <taxon>Hymenostomatida</taxon>
        <taxon>Tetrahymenina</taxon>
        <taxon>Tetrahymenidae</taxon>
        <taxon>Tetrahymena</taxon>
    </lineage>
</organism>
<protein>
    <submittedName>
        <fullName evidence="1">Uncharacterized protein</fullName>
    </submittedName>
</protein>
<dbReference type="KEGG" id="tet:TTHERM_000760271"/>
<dbReference type="Proteomes" id="UP000009168">
    <property type="component" value="Unassembled WGS sequence"/>
</dbReference>
<evidence type="ECO:0000313" key="1">
    <source>
        <dbReference type="EMBL" id="EWS71737.1"/>
    </source>
</evidence>
<sequence length="255" mass="30809">MDTYFYAFLQQCNAKIFQKQMKENILKGHAKIQRITLFEDILRINTNQENNQIIDQDFALIYLLLLLIEKILILQENRQVEWRVKNKAITIILYLQYQQQQQNACQVDFVQSFSKFQFLNTPKNSALYIASTKITYKPYYYYCYYVKNLVSFLQIKTYQKQLKYIINESYFYSNKSLVYCRKNSFSPSFFLLLIQIIQKNNLIFFTYFQNTFCQTKNISINLQSNKQKIKLLNCKLQIHTKTNKHNHQKETQKIQ</sequence>
<dbReference type="InParanoid" id="W7X276"/>
<gene>
    <name evidence="1" type="ORF">TTHERM_000760271</name>
</gene>
<dbReference type="EMBL" id="GG662440">
    <property type="protein sequence ID" value="EWS71737.1"/>
    <property type="molecule type" value="Genomic_DNA"/>
</dbReference>
<dbReference type="AlphaFoldDB" id="W7X276"/>
<dbReference type="RefSeq" id="XP_012655723.1">
    <property type="nucleotide sequence ID" value="XM_012800269.1"/>
</dbReference>
<accession>W7X276</accession>
<proteinExistence type="predicted"/>
<evidence type="ECO:0000313" key="2">
    <source>
        <dbReference type="Proteomes" id="UP000009168"/>
    </source>
</evidence>
<name>W7X276_TETTS</name>
<reference evidence="2" key="1">
    <citation type="journal article" date="2006" name="PLoS Biol.">
        <title>Macronuclear genome sequence of the ciliate Tetrahymena thermophila, a model eukaryote.</title>
        <authorList>
            <person name="Eisen J.A."/>
            <person name="Coyne R.S."/>
            <person name="Wu M."/>
            <person name="Wu D."/>
            <person name="Thiagarajan M."/>
            <person name="Wortman J.R."/>
            <person name="Badger J.H."/>
            <person name="Ren Q."/>
            <person name="Amedeo P."/>
            <person name="Jones K.M."/>
            <person name="Tallon L.J."/>
            <person name="Delcher A.L."/>
            <person name="Salzberg S.L."/>
            <person name="Silva J.C."/>
            <person name="Haas B.J."/>
            <person name="Majoros W.H."/>
            <person name="Farzad M."/>
            <person name="Carlton J.M."/>
            <person name="Smith R.K. Jr."/>
            <person name="Garg J."/>
            <person name="Pearlman R.E."/>
            <person name="Karrer K.M."/>
            <person name="Sun L."/>
            <person name="Manning G."/>
            <person name="Elde N.C."/>
            <person name="Turkewitz A.P."/>
            <person name="Asai D.J."/>
            <person name="Wilkes D.E."/>
            <person name="Wang Y."/>
            <person name="Cai H."/>
            <person name="Collins K."/>
            <person name="Stewart B.A."/>
            <person name="Lee S.R."/>
            <person name="Wilamowska K."/>
            <person name="Weinberg Z."/>
            <person name="Ruzzo W.L."/>
            <person name="Wloga D."/>
            <person name="Gaertig J."/>
            <person name="Frankel J."/>
            <person name="Tsao C.-C."/>
            <person name="Gorovsky M.A."/>
            <person name="Keeling P.J."/>
            <person name="Waller R.F."/>
            <person name="Patron N.J."/>
            <person name="Cherry J.M."/>
            <person name="Stover N.A."/>
            <person name="Krieger C.J."/>
            <person name="del Toro C."/>
            <person name="Ryder H.F."/>
            <person name="Williamson S.C."/>
            <person name="Barbeau R.A."/>
            <person name="Hamilton E.P."/>
            <person name="Orias E."/>
        </authorList>
    </citation>
    <scope>NUCLEOTIDE SEQUENCE [LARGE SCALE GENOMIC DNA]</scope>
    <source>
        <strain evidence="2">SB210</strain>
    </source>
</reference>